<sequence length="97" mass="10739">MNADMASTLRPLTTVQDVDNGVVKRVESGRGEEGEQGILQGRLKTSARQASMIQRENRAKHKLRWRARINSAAFFKHSSSGRGPCLPAWLSVSGFSR</sequence>
<gene>
    <name evidence="1" type="ORF">JG687_00007068</name>
</gene>
<comment type="caution">
    <text evidence="1">The sequence shown here is derived from an EMBL/GenBank/DDBJ whole genome shotgun (WGS) entry which is preliminary data.</text>
</comment>
<dbReference type="Proteomes" id="UP000688947">
    <property type="component" value="Unassembled WGS sequence"/>
</dbReference>
<accession>A0A8T1UJC0</accession>
<protein>
    <submittedName>
        <fullName evidence="1">Uncharacterized protein</fullName>
    </submittedName>
</protein>
<evidence type="ECO:0000313" key="1">
    <source>
        <dbReference type="EMBL" id="KAG6962577.1"/>
    </source>
</evidence>
<name>A0A8T1UJC0_9STRA</name>
<evidence type="ECO:0000313" key="2">
    <source>
        <dbReference type="Proteomes" id="UP000688947"/>
    </source>
</evidence>
<dbReference type="EMBL" id="JAENGZ010000302">
    <property type="protein sequence ID" value="KAG6962577.1"/>
    <property type="molecule type" value="Genomic_DNA"/>
</dbReference>
<organism evidence="1 2">
    <name type="scientific">Phytophthora cactorum</name>
    <dbReference type="NCBI Taxonomy" id="29920"/>
    <lineage>
        <taxon>Eukaryota</taxon>
        <taxon>Sar</taxon>
        <taxon>Stramenopiles</taxon>
        <taxon>Oomycota</taxon>
        <taxon>Peronosporomycetes</taxon>
        <taxon>Peronosporales</taxon>
        <taxon>Peronosporaceae</taxon>
        <taxon>Phytophthora</taxon>
    </lineage>
</organism>
<reference evidence="1" key="1">
    <citation type="submission" date="2021-01" db="EMBL/GenBank/DDBJ databases">
        <title>Phytophthora aleatoria, a newly-described species from Pinus radiata is distinct from Phytophthora cactorum isolates based on comparative genomics.</title>
        <authorList>
            <person name="Mcdougal R."/>
            <person name="Panda P."/>
            <person name="Williams N."/>
            <person name="Studholme D.J."/>
        </authorList>
    </citation>
    <scope>NUCLEOTIDE SEQUENCE</scope>
    <source>
        <strain evidence="1">NZFS 3830</strain>
    </source>
</reference>
<dbReference type="AlphaFoldDB" id="A0A8T1UJC0"/>
<proteinExistence type="predicted"/>